<protein>
    <recommendedName>
        <fullName evidence="3">DUF3168 domain-containing protein</fullName>
    </recommendedName>
</protein>
<evidence type="ECO:0000313" key="2">
    <source>
        <dbReference type="Proteomes" id="UP000295453"/>
    </source>
</evidence>
<dbReference type="AlphaFoldDB" id="A0A4R1BY89"/>
<comment type="caution">
    <text evidence="1">The sequence shown here is derived from an EMBL/GenBank/DDBJ whole genome shotgun (WGS) entry which is preliminary data.</text>
</comment>
<name>A0A4R1BY89_9ACTN</name>
<evidence type="ECO:0008006" key="3">
    <source>
        <dbReference type="Google" id="ProtNLM"/>
    </source>
</evidence>
<proteinExistence type="predicted"/>
<reference evidence="1 2" key="1">
    <citation type="submission" date="2019-03" db="EMBL/GenBank/DDBJ databases">
        <authorList>
            <person name="Kim M.K.M."/>
        </authorList>
    </citation>
    <scope>NUCLEOTIDE SEQUENCE [LARGE SCALE GENOMIC DNA]</scope>
    <source>
        <strain evidence="1 2">18JY15-6</strain>
    </source>
</reference>
<dbReference type="Proteomes" id="UP000295453">
    <property type="component" value="Unassembled WGS sequence"/>
</dbReference>
<dbReference type="EMBL" id="SJZJ01000019">
    <property type="protein sequence ID" value="TCJ23023.1"/>
    <property type="molecule type" value="Genomic_DNA"/>
</dbReference>
<organism evidence="1 2">
    <name type="scientific">Nocardioides jejuensis</name>
    <dbReference type="NCBI Taxonomy" id="2502782"/>
    <lineage>
        <taxon>Bacteria</taxon>
        <taxon>Bacillati</taxon>
        <taxon>Actinomycetota</taxon>
        <taxon>Actinomycetes</taxon>
        <taxon>Propionibacteriales</taxon>
        <taxon>Nocardioidaceae</taxon>
        <taxon>Nocardioides</taxon>
    </lineage>
</organism>
<evidence type="ECO:0000313" key="1">
    <source>
        <dbReference type="EMBL" id="TCJ23023.1"/>
    </source>
</evidence>
<accession>A0A4R1BY89</accession>
<dbReference type="OrthoDB" id="4950145at2"/>
<dbReference type="RefSeq" id="WP_131584337.1">
    <property type="nucleotide sequence ID" value="NZ_SJZJ01000019.1"/>
</dbReference>
<gene>
    <name evidence="1" type="ORF">EPD65_11720</name>
</gene>
<sequence>MAQSIKATVAGLKAACDAIYSGQIAPDGSPVLVTYGPPDTYMPAAMVAVGMDIRQPITRPTMGSARSRDKQAEIDVVINVWTGSGTEEGQPLVSEKADDLAELLEAYFRASGQETLGGGCMDSWVSNITGPKPDVTFDENGAIAGRVAESIVTVTARIRQ</sequence>
<keyword evidence="2" id="KW-1185">Reference proteome</keyword>